<comment type="caution">
    <text evidence="1">The sequence shown here is derived from an EMBL/GenBank/DDBJ whole genome shotgun (WGS) entry which is preliminary data.</text>
</comment>
<proteinExistence type="predicted"/>
<protein>
    <submittedName>
        <fullName evidence="1">Uncharacterized protein</fullName>
    </submittedName>
</protein>
<feature type="non-terminal residue" evidence="1">
    <location>
        <position position="175"/>
    </location>
</feature>
<dbReference type="AlphaFoldDB" id="A0A0F9RPQ1"/>
<evidence type="ECO:0000313" key="1">
    <source>
        <dbReference type="EMBL" id="KKN26941.1"/>
    </source>
</evidence>
<gene>
    <name evidence="1" type="ORF">LCGC14_0869370</name>
</gene>
<organism evidence="1">
    <name type="scientific">marine sediment metagenome</name>
    <dbReference type="NCBI Taxonomy" id="412755"/>
    <lineage>
        <taxon>unclassified sequences</taxon>
        <taxon>metagenomes</taxon>
        <taxon>ecological metagenomes</taxon>
    </lineage>
</organism>
<reference evidence="1" key="1">
    <citation type="journal article" date="2015" name="Nature">
        <title>Complex archaea that bridge the gap between prokaryotes and eukaryotes.</title>
        <authorList>
            <person name="Spang A."/>
            <person name="Saw J.H."/>
            <person name="Jorgensen S.L."/>
            <person name="Zaremba-Niedzwiedzka K."/>
            <person name="Martijn J."/>
            <person name="Lind A.E."/>
            <person name="van Eijk R."/>
            <person name="Schleper C."/>
            <person name="Guy L."/>
            <person name="Ettema T.J."/>
        </authorList>
    </citation>
    <scope>NUCLEOTIDE SEQUENCE</scope>
</reference>
<name>A0A0F9RPQ1_9ZZZZ</name>
<sequence length="175" mass="19975">MNTVPFSHVGLEIEYTDFNPKVNKKFINFLNKKDWIITHDASVESPTIVLGNRPVSGKLLSRDINRNLLFKEVIGGELVSGIIDTSFPNWIKDLDSIFSFMKGCGERKETNRGSIHIHINYPRVSSSKGGVQYSLDQLLNPWILAGYLEAAFFRLGSMGYKHRGENMDFIYYRPI</sequence>
<accession>A0A0F9RPQ1</accession>
<dbReference type="EMBL" id="LAZR01002680">
    <property type="protein sequence ID" value="KKN26941.1"/>
    <property type="molecule type" value="Genomic_DNA"/>
</dbReference>